<feature type="signal peptide" evidence="1">
    <location>
        <begin position="1"/>
        <end position="22"/>
    </location>
</feature>
<dbReference type="GeneID" id="71516380"/>
<protein>
    <recommendedName>
        <fullName evidence="4">TAXI family TRAP transporter solute-binding subunit</fullName>
    </recommendedName>
</protein>
<dbReference type="InterPro" id="IPR011852">
    <property type="entry name" value="TRAP_TAXI"/>
</dbReference>
<evidence type="ECO:0000313" key="2">
    <source>
        <dbReference type="EMBL" id="APC50048.1"/>
    </source>
</evidence>
<dbReference type="NCBIfam" id="TIGR02122">
    <property type="entry name" value="TRAP_TAXI"/>
    <property type="match status" value="1"/>
</dbReference>
<keyword evidence="1" id="KW-0732">Signal</keyword>
<evidence type="ECO:0008006" key="4">
    <source>
        <dbReference type="Google" id="ProtNLM"/>
    </source>
</evidence>
<dbReference type="Gene3D" id="3.40.190.10">
    <property type="entry name" value="Periplasmic binding protein-like II"/>
    <property type="match status" value="2"/>
</dbReference>
<dbReference type="RefSeq" id="WP_071649873.1">
    <property type="nucleotide sequence ID" value="NZ_CP017962.1"/>
</dbReference>
<dbReference type="EMBL" id="CP017962">
    <property type="protein sequence ID" value="APC50048.1"/>
    <property type="molecule type" value="Genomic_DNA"/>
</dbReference>
<reference evidence="2 3" key="1">
    <citation type="submission" date="2016-11" db="EMBL/GenBank/DDBJ databases">
        <title>Complete genome sequencing of Virgibacillus halodenitrificans PDB-F2.</title>
        <authorList>
            <person name="Sun Z."/>
            <person name="Zhou Y."/>
            <person name="Li H."/>
        </authorList>
    </citation>
    <scope>NUCLEOTIDE SEQUENCE [LARGE SCALE GENOMIC DNA]</scope>
    <source>
        <strain evidence="2 3">PDB-F2</strain>
    </source>
</reference>
<dbReference type="Proteomes" id="UP000182945">
    <property type="component" value="Chromosome"/>
</dbReference>
<name>A0AAC9NMI4_VIRHA</name>
<dbReference type="PANTHER" id="PTHR42941">
    <property type="entry name" value="SLL1037 PROTEIN"/>
    <property type="match status" value="1"/>
</dbReference>
<dbReference type="SUPFAM" id="SSF53850">
    <property type="entry name" value="Periplasmic binding protein-like II"/>
    <property type="match status" value="1"/>
</dbReference>
<gene>
    <name evidence="2" type="ORF">BME96_18375</name>
</gene>
<dbReference type="Pfam" id="PF16868">
    <property type="entry name" value="NMT1_3"/>
    <property type="match status" value="1"/>
</dbReference>
<evidence type="ECO:0000256" key="1">
    <source>
        <dbReference type="SAM" id="SignalP"/>
    </source>
</evidence>
<sequence>MIMKRNSLLLSLLILLFLTACGASGSASSEQTEGKNTALQTIIIGGRTGGAWSVFTEGIAESIRRKHDGSVITVEPGGIVENPPTVGMNKVPYGLSYTMTAYAAYKGEEPYDQPYEDIRAVSVVIPANYYQLVARADLAYDSLKEIVENKAPIHLAVDQKGSAGEIITRKMLDEYGVTYEDIISWGGSVDHLSGAKTFELMADKRVDITGDAVSVPSSDILEASTTIDLKMLALEQQVNQSVADELGMLTGKIQAESYNFQKDDINTVNTPAILLVNQNVSEEEVYQVTKAIYENLDYLKTVHKEFENLSGENMMDVGDVPLHPGAVKFFKEKGWMDR</sequence>
<dbReference type="PANTHER" id="PTHR42941:SF1">
    <property type="entry name" value="SLL1037 PROTEIN"/>
    <property type="match status" value="1"/>
</dbReference>
<dbReference type="KEGG" id="vhl:BME96_18375"/>
<evidence type="ECO:0000313" key="3">
    <source>
        <dbReference type="Proteomes" id="UP000182945"/>
    </source>
</evidence>
<accession>A0AAC9NMI4</accession>
<organism evidence="2 3">
    <name type="scientific">Virgibacillus halodenitrificans</name>
    <name type="common">Bacillus halodenitrificans</name>
    <dbReference type="NCBI Taxonomy" id="1482"/>
    <lineage>
        <taxon>Bacteria</taxon>
        <taxon>Bacillati</taxon>
        <taxon>Bacillota</taxon>
        <taxon>Bacilli</taxon>
        <taxon>Bacillales</taxon>
        <taxon>Bacillaceae</taxon>
        <taxon>Virgibacillus</taxon>
    </lineage>
</organism>
<dbReference type="PROSITE" id="PS51257">
    <property type="entry name" value="PROKAR_LIPOPROTEIN"/>
    <property type="match status" value="1"/>
</dbReference>
<dbReference type="AlphaFoldDB" id="A0AAC9NMI4"/>
<feature type="chain" id="PRO_5042189965" description="TAXI family TRAP transporter solute-binding subunit" evidence="1">
    <location>
        <begin position="23"/>
        <end position="338"/>
    </location>
</feature>
<proteinExistence type="predicted"/>